<dbReference type="AlphaFoldDB" id="A0A0D0C949"/>
<proteinExistence type="predicted"/>
<protein>
    <submittedName>
        <fullName evidence="1">Uncharacterized protein</fullName>
    </submittedName>
</protein>
<dbReference type="EMBL" id="KN834866">
    <property type="protein sequence ID" value="KIK51338.1"/>
    <property type="molecule type" value="Genomic_DNA"/>
</dbReference>
<feature type="non-terminal residue" evidence="1">
    <location>
        <position position="74"/>
    </location>
</feature>
<evidence type="ECO:0000313" key="1">
    <source>
        <dbReference type="EMBL" id="KIK51338.1"/>
    </source>
</evidence>
<gene>
    <name evidence="1" type="ORF">GYMLUDRAFT_101096</name>
</gene>
<keyword evidence="2" id="KW-1185">Reference proteome</keyword>
<accession>A0A0D0C949</accession>
<reference evidence="1 2" key="1">
    <citation type="submission" date="2014-04" db="EMBL/GenBank/DDBJ databases">
        <title>Evolutionary Origins and Diversification of the Mycorrhizal Mutualists.</title>
        <authorList>
            <consortium name="DOE Joint Genome Institute"/>
            <consortium name="Mycorrhizal Genomics Consortium"/>
            <person name="Kohler A."/>
            <person name="Kuo A."/>
            <person name="Nagy L.G."/>
            <person name="Floudas D."/>
            <person name="Copeland A."/>
            <person name="Barry K.W."/>
            <person name="Cichocki N."/>
            <person name="Veneault-Fourrey C."/>
            <person name="LaButti K."/>
            <person name="Lindquist E.A."/>
            <person name="Lipzen A."/>
            <person name="Lundell T."/>
            <person name="Morin E."/>
            <person name="Murat C."/>
            <person name="Riley R."/>
            <person name="Ohm R."/>
            <person name="Sun H."/>
            <person name="Tunlid A."/>
            <person name="Henrissat B."/>
            <person name="Grigoriev I.V."/>
            <person name="Hibbett D.S."/>
            <person name="Martin F."/>
        </authorList>
    </citation>
    <scope>NUCLEOTIDE SEQUENCE [LARGE SCALE GENOMIC DNA]</scope>
    <source>
        <strain evidence="1 2">FD-317 M1</strain>
    </source>
</reference>
<evidence type="ECO:0000313" key="2">
    <source>
        <dbReference type="Proteomes" id="UP000053593"/>
    </source>
</evidence>
<dbReference type="HOGENOM" id="CLU_2694477_0_0_1"/>
<dbReference type="Proteomes" id="UP000053593">
    <property type="component" value="Unassembled WGS sequence"/>
</dbReference>
<organism evidence="1 2">
    <name type="scientific">Collybiopsis luxurians FD-317 M1</name>
    <dbReference type="NCBI Taxonomy" id="944289"/>
    <lineage>
        <taxon>Eukaryota</taxon>
        <taxon>Fungi</taxon>
        <taxon>Dikarya</taxon>
        <taxon>Basidiomycota</taxon>
        <taxon>Agaricomycotina</taxon>
        <taxon>Agaricomycetes</taxon>
        <taxon>Agaricomycetidae</taxon>
        <taxon>Agaricales</taxon>
        <taxon>Marasmiineae</taxon>
        <taxon>Omphalotaceae</taxon>
        <taxon>Collybiopsis</taxon>
        <taxon>Collybiopsis luxurians</taxon>
    </lineage>
</organism>
<sequence>MVQWALCTSGAWSLSSRRYFLYIPGGRILRTKPILARLLLVVVDFVSRGSLLSFACTLSKFLGRDEASMKIFVS</sequence>
<name>A0A0D0C949_9AGAR</name>